<evidence type="ECO:0000313" key="2">
    <source>
        <dbReference type="EMBL" id="GFF21728.1"/>
    </source>
</evidence>
<evidence type="ECO:0000256" key="1">
    <source>
        <dbReference type="ARBA" id="ARBA00023157"/>
    </source>
</evidence>
<dbReference type="InterPro" id="IPR008139">
    <property type="entry name" value="SaposinB_dom"/>
</dbReference>
<dbReference type="Gene3D" id="1.10.225.10">
    <property type="entry name" value="Saposin-like"/>
    <property type="match status" value="1"/>
</dbReference>
<name>A0A5M3ZH39_ASPTE</name>
<organism evidence="2 3">
    <name type="scientific">Aspergillus terreus</name>
    <dbReference type="NCBI Taxonomy" id="33178"/>
    <lineage>
        <taxon>Eukaryota</taxon>
        <taxon>Fungi</taxon>
        <taxon>Dikarya</taxon>
        <taxon>Ascomycota</taxon>
        <taxon>Pezizomycotina</taxon>
        <taxon>Eurotiomycetes</taxon>
        <taxon>Eurotiomycetidae</taxon>
        <taxon>Eurotiales</taxon>
        <taxon>Aspergillaceae</taxon>
        <taxon>Aspergillus</taxon>
        <taxon>Aspergillus subgen. Circumdati</taxon>
    </lineage>
</organism>
<sequence length="100" mass="10449">MTPVFLAISIMAQLAIAAGATPSFECNLCQAAVNIVISQVEANATEDVIAGEAEAICANATKNSQDENCKEFADKLVPVLVSFLEETVNAENVCALAELC</sequence>
<dbReference type="Proteomes" id="UP000452235">
    <property type="component" value="Unassembled WGS sequence"/>
</dbReference>
<dbReference type="InterPro" id="IPR011001">
    <property type="entry name" value="Saposin-like"/>
</dbReference>
<proteinExistence type="predicted"/>
<accession>A0A5M3ZH39</accession>
<keyword evidence="1" id="KW-1015">Disulfide bond</keyword>
<dbReference type="Pfam" id="PF03489">
    <property type="entry name" value="SapB_2"/>
    <property type="match status" value="1"/>
</dbReference>
<dbReference type="AlphaFoldDB" id="A0A5M3ZH39"/>
<dbReference type="EMBL" id="BLJY01000016">
    <property type="protein sequence ID" value="GFF21728.1"/>
    <property type="molecule type" value="Genomic_DNA"/>
</dbReference>
<dbReference type="InterPro" id="IPR007856">
    <property type="entry name" value="SapB_1"/>
</dbReference>
<dbReference type="SMART" id="SM00741">
    <property type="entry name" value="SapB"/>
    <property type="match status" value="1"/>
</dbReference>
<keyword evidence="3" id="KW-1185">Reference proteome</keyword>
<dbReference type="PROSITE" id="PS50015">
    <property type="entry name" value="SAP_B"/>
    <property type="match status" value="1"/>
</dbReference>
<reference evidence="2 3" key="1">
    <citation type="submission" date="2020-01" db="EMBL/GenBank/DDBJ databases">
        <title>Aspergillus terreus IFO 6365 whole genome shotgun sequence.</title>
        <authorList>
            <person name="Kanamasa S."/>
            <person name="Takahashi H."/>
        </authorList>
    </citation>
    <scope>NUCLEOTIDE SEQUENCE [LARGE SCALE GENOMIC DNA]</scope>
    <source>
        <strain evidence="2 3">IFO 6365</strain>
    </source>
</reference>
<protein>
    <submittedName>
        <fullName evidence="2">Proactivator polypeptide-like</fullName>
    </submittedName>
</protein>
<dbReference type="InterPro" id="IPR008138">
    <property type="entry name" value="SapB_2"/>
</dbReference>
<dbReference type="Pfam" id="PF05184">
    <property type="entry name" value="SapB_1"/>
    <property type="match status" value="1"/>
</dbReference>
<dbReference type="GO" id="GO:0006629">
    <property type="term" value="P:lipid metabolic process"/>
    <property type="evidence" value="ECO:0007669"/>
    <property type="project" value="InterPro"/>
</dbReference>
<dbReference type="OrthoDB" id="8889685at2759"/>
<evidence type="ECO:0000313" key="3">
    <source>
        <dbReference type="Proteomes" id="UP000452235"/>
    </source>
</evidence>
<gene>
    <name evidence="2" type="ORF">ATEIFO6365_0016005200</name>
</gene>
<comment type="caution">
    <text evidence="2">The sequence shown here is derived from an EMBL/GenBank/DDBJ whole genome shotgun (WGS) entry which is preliminary data.</text>
</comment>
<dbReference type="SUPFAM" id="SSF47862">
    <property type="entry name" value="Saposin"/>
    <property type="match status" value="1"/>
</dbReference>